<sequence length="335" mass="37749">MKDGILSSGDTWTFESQYHQVQKALKDASRPLQVLEDISSESTLRQQTSTQPEMQAQTPTQPETELAIHMSKSEGPKETETSNEEPDGAPKEELQKQPGYSPGQVPTHVPEYAPAYYVLADAPLCESEDMLDDPPWFEPKYTLTDVPTDGPVDLPQNVPEESSQSIPEYCPPEEEVSTTVSWYEREVLSNLSKGEKNRKVNGPWAYIGGATESDFKKQKKRNPKSKEREAKEPEVKEHGVKDTETEKPAPSNPASPDPGATKLEEIKNSDWWDYHIDAANEPDFEKKKRDPKSKATETKDTDTKRSVPSKLASSSDPEATKLEEIKVSDWWDYHR</sequence>
<dbReference type="Proteomes" id="UP001285908">
    <property type="component" value="Unassembled WGS sequence"/>
</dbReference>
<evidence type="ECO:0000313" key="3">
    <source>
        <dbReference type="Proteomes" id="UP001285908"/>
    </source>
</evidence>
<dbReference type="RefSeq" id="XP_062688109.1">
    <property type="nucleotide sequence ID" value="XM_062840455.1"/>
</dbReference>
<evidence type="ECO:0000256" key="1">
    <source>
        <dbReference type="SAM" id="MobiDB-lite"/>
    </source>
</evidence>
<accession>A0AAJ0HZ10</accession>
<evidence type="ECO:0000313" key="2">
    <source>
        <dbReference type="EMBL" id="KAK3485205.1"/>
    </source>
</evidence>
<feature type="compositionally biased region" description="Basic and acidic residues" evidence="1">
    <location>
        <begin position="318"/>
        <end position="335"/>
    </location>
</feature>
<feature type="compositionally biased region" description="Polar residues" evidence="1">
    <location>
        <begin position="40"/>
        <end position="63"/>
    </location>
</feature>
<feature type="region of interest" description="Disordered" evidence="1">
    <location>
        <begin position="127"/>
        <end position="178"/>
    </location>
</feature>
<feature type="compositionally biased region" description="Basic and acidic residues" evidence="1">
    <location>
        <begin position="71"/>
        <end position="80"/>
    </location>
</feature>
<reference evidence="2 3" key="1">
    <citation type="journal article" date="2023" name="Mol. Phylogenet. Evol.">
        <title>Genome-scale phylogeny and comparative genomics of the fungal order Sordariales.</title>
        <authorList>
            <person name="Hensen N."/>
            <person name="Bonometti L."/>
            <person name="Westerberg I."/>
            <person name="Brannstrom I.O."/>
            <person name="Guillou S."/>
            <person name="Cros-Aarteil S."/>
            <person name="Calhoun S."/>
            <person name="Haridas S."/>
            <person name="Kuo A."/>
            <person name="Mondo S."/>
            <person name="Pangilinan J."/>
            <person name="Riley R."/>
            <person name="LaButti K."/>
            <person name="Andreopoulos B."/>
            <person name="Lipzen A."/>
            <person name="Chen C."/>
            <person name="Yan M."/>
            <person name="Daum C."/>
            <person name="Ng V."/>
            <person name="Clum A."/>
            <person name="Steindorff A."/>
            <person name="Ohm R.A."/>
            <person name="Martin F."/>
            <person name="Silar P."/>
            <person name="Natvig D.O."/>
            <person name="Lalanne C."/>
            <person name="Gautier V."/>
            <person name="Ament-Velasquez S.L."/>
            <person name="Kruys A."/>
            <person name="Hutchinson M.I."/>
            <person name="Powell A.J."/>
            <person name="Barry K."/>
            <person name="Miller A.N."/>
            <person name="Grigoriev I.V."/>
            <person name="Debuchy R."/>
            <person name="Gladieux P."/>
            <person name="Hiltunen Thoren M."/>
            <person name="Johannesson H."/>
        </authorList>
    </citation>
    <scope>NUCLEOTIDE SEQUENCE [LARGE SCALE GENOMIC DNA]</scope>
    <source>
        <strain evidence="2 3">FGSC 10403</strain>
    </source>
</reference>
<gene>
    <name evidence="2" type="ORF">B0T23DRAFT_43362</name>
</gene>
<dbReference type="EMBL" id="JAULSX010000010">
    <property type="protein sequence ID" value="KAK3485205.1"/>
    <property type="molecule type" value="Genomic_DNA"/>
</dbReference>
<feature type="region of interest" description="Disordered" evidence="1">
    <location>
        <begin position="190"/>
        <end position="335"/>
    </location>
</feature>
<proteinExistence type="predicted"/>
<organism evidence="2 3">
    <name type="scientific">Neurospora hispaniola</name>
    <dbReference type="NCBI Taxonomy" id="588809"/>
    <lineage>
        <taxon>Eukaryota</taxon>
        <taxon>Fungi</taxon>
        <taxon>Dikarya</taxon>
        <taxon>Ascomycota</taxon>
        <taxon>Pezizomycotina</taxon>
        <taxon>Sordariomycetes</taxon>
        <taxon>Sordariomycetidae</taxon>
        <taxon>Sordariales</taxon>
        <taxon>Sordariaceae</taxon>
        <taxon>Neurospora</taxon>
    </lineage>
</organism>
<feature type="compositionally biased region" description="Basic and acidic residues" evidence="1">
    <location>
        <begin position="262"/>
        <end position="305"/>
    </location>
</feature>
<dbReference type="GeneID" id="87878077"/>
<comment type="caution">
    <text evidence="2">The sequence shown here is derived from an EMBL/GenBank/DDBJ whole genome shotgun (WGS) entry which is preliminary data.</text>
</comment>
<keyword evidence="3" id="KW-1185">Reference proteome</keyword>
<feature type="compositionally biased region" description="Basic and acidic residues" evidence="1">
    <location>
        <begin position="224"/>
        <end position="247"/>
    </location>
</feature>
<dbReference type="AlphaFoldDB" id="A0AAJ0HZ10"/>
<feature type="region of interest" description="Disordered" evidence="1">
    <location>
        <begin position="23"/>
        <end position="108"/>
    </location>
</feature>
<protein>
    <submittedName>
        <fullName evidence="2">Uncharacterized protein</fullName>
    </submittedName>
</protein>
<name>A0AAJ0HZ10_9PEZI</name>